<dbReference type="PIRSF" id="PIRSF006305">
    <property type="entry name" value="Maf"/>
    <property type="match status" value="1"/>
</dbReference>
<comment type="function">
    <text evidence="6 9">Nucleoside triphosphate pyrophosphatase that hydrolyzes 7-methyl-GTP (m(7)GTP). May have a dual role in cell division arrest and in preventing the incorporation of modified nucleotides into cellular nucleic acids.</text>
</comment>
<name>A5EY01_DICNV</name>
<dbReference type="HAMAP" id="MF_00528">
    <property type="entry name" value="Maf"/>
    <property type="match status" value="1"/>
</dbReference>
<reference evidence="10 11" key="1">
    <citation type="journal article" date="2007" name="Nat. Biotechnol.">
        <title>Genome sequence and identification of candidate vaccine antigens from the animal pathogen Dichelobacter nodosus.</title>
        <authorList>
            <person name="Myers G.S."/>
            <person name="Parker D."/>
            <person name="Al-Hasani K."/>
            <person name="Kennan R.M."/>
            <person name="Seemann T."/>
            <person name="Ren Q."/>
            <person name="Badger J.H."/>
            <person name="Selengut J.D."/>
            <person name="Deboy R.T."/>
            <person name="Tettelin H."/>
            <person name="Boyce J.D."/>
            <person name="McCarl V.P."/>
            <person name="Han X."/>
            <person name="Nelson W.C."/>
            <person name="Madupu R."/>
            <person name="Mohamoud Y."/>
            <person name="Holley T."/>
            <person name="Fedorova N."/>
            <person name="Khouri H."/>
            <person name="Bottomley S.P."/>
            <person name="Whittington R.J."/>
            <person name="Adler B."/>
            <person name="Songer J.G."/>
            <person name="Rood J.I."/>
            <person name="Paulsen I.T."/>
        </authorList>
    </citation>
    <scope>NUCLEOTIDE SEQUENCE [LARGE SCALE GENOMIC DNA]</scope>
    <source>
        <strain evidence="10 11">VCS1703A</strain>
    </source>
</reference>
<feature type="active site" description="Proton acceptor" evidence="9">
    <location>
        <position position="67"/>
    </location>
</feature>
<dbReference type="STRING" id="246195.DNO_1000"/>
<organism evidence="10 11">
    <name type="scientific">Dichelobacter nodosus (strain VCS1703A)</name>
    <dbReference type="NCBI Taxonomy" id="246195"/>
    <lineage>
        <taxon>Bacteria</taxon>
        <taxon>Pseudomonadati</taxon>
        <taxon>Pseudomonadota</taxon>
        <taxon>Gammaproteobacteria</taxon>
        <taxon>Cardiobacteriales</taxon>
        <taxon>Cardiobacteriaceae</taxon>
        <taxon>Dichelobacter</taxon>
    </lineage>
</organism>
<dbReference type="GO" id="GO:0005737">
    <property type="term" value="C:cytoplasm"/>
    <property type="evidence" value="ECO:0007669"/>
    <property type="project" value="UniProtKB-SubCell"/>
</dbReference>
<dbReference type="Proteomes" id="UP000000248">
    <property type="component" value="Chromosome"/>
</dbReference>
<dbReference type="EMBL" id="CP000513">
    <property type="protein sequence ID" value="ABQ14040.1"/>
    <property type="molecule type" value="Genomic_DNA"/>
</dbReference>
<keyword evidence="4 9" id="KW-0546">Nucleotide metabolism</keyword>
<dbReference type="RefSeq" id="WP_012031311.1">
    <property type="nucleotide sequence ID" value="NC_009446.1"/>
</dbReference>
<evidence type="ECO:0000256" key="3">
    <source>
        <dbReference type="ARBA" id="ARBA00022801"/>
    </source>
</evidence>
<dbReference type="NCBIfam" id="TIGR00172">
    <property type="entry name" value="maf"/>
    <property type="match status" value="1"/>
</dbReference>
<comment type="subcellular location">
    <subcellularLocation>
        <location evidence="1 9">Cytoplasm</location>
    </subcellularLocation>
</comment>
<sequence length="195" mass="21675">MHIILASTSPFRQKLLNTLGLPFTTAAPEIDESRLPQENAAALVQRLAREKATAIAATENDFVIGSDQVATLDGEIIGKPHTMENAERQLTRFSRRCVQFYTGLSLRHRDRYQTTVVTFNVYFRALDPASIKSYLNREQPLNCAGSFKAEGLGILLFERLEGDDPNSLIGLPLIALNQLFTNYGVDLLTDAAQFT</sequence>
<evidence type="ECO:0000313" key="10">
    <source>
        <dbReference type="EMBL" id="ABQ14040.1"/>
    </source>
</evidence>
<dbReference type="Gene3D" id="3.90.950.10">
    <property type="match status" value="1"/>
</dbReference>
<gene>
    <name evidence="10" type="primary">maf-2</name>
    <name evidence="10" type="ordered locus">DNO_1000</name>
</gene>
<dbReference type="HOGENOM" id="CLU_040416_1_0_6"/>
<dbReference type="Pfam" id="PF02545">
    <property type="entry name" value="Maf"/>
    <property type="match status" value="1"/>
</dbReference>
<keyword evidence="2 9" id="KW-0963">Cytoplasm</keyword>
<evidence type="ECO:0000256" key="1">
    <source>
        <dbReference type="ARBA" id="ARBA00004496"/>
    </source>
</evidence>
<dbReference type="InterPro" id="IPR003697">
    <property type="entry name" value="Maf-like"/>
</dbReference>
<evidence type="ECO:0000256" key="2">
    <source>
        <dbReference type="ARBA" id="ARBA00022490"/>
    </source>
</evidence>
<comment type="cofactor">
    <cofactor evidence="9">
        <name>a divalent metal cation</name>
        <dbReference type="ChEBI" id="CHEBI:60240"/>
    </cofactor>
</comment>
<dbReference type="KEGG" id="dno:DNO_1000"/>
<comment type="catalytic activity">
    <reaction evidence="5 9">
        <text>N(7)-methyl-GTP + H2O = N(7)-methyl-GMP + diphosphate + H(+)</text>
        <dbReference type="Rhea" id="RHEA:58744"/>
        <dbReference type="ChEBI" id="CHEBI:15377"/>
        <dbReference type="ChEBI" id="CHEBI:15378"/>
        <dbReference type="ChEBI" id="CHEBI:33019"/>
        <dbReference type="ChEBI" id="CHEBI:58285"/>
        <dbReference type="ChEBI" id="CHEBI:87133"/>
    </reaction>
</comment>
<keyword evidence="3 9" id="KW-0378">Hydrolase</keyword>
<keyword evidence="11" id="KW-1185">Reference proteome</keyword>
<dbReference type="OrthoDB" id="9813694at2"/>
<feature type="site" description="Important for substrate specificity" evidence="9">
    <location>
        <position position="68"/>
    </location>
</feature>
<evidence type="ECO:0000256" key="6">
    <source>
        <dbReference type="ARBA" id="ARBA00053369"/>
    </source>
</evidence>
<dbReference type="EC" id="3.6.1.-" evidence="9"/>
<feature type="site" description="Important for substrate specificity" evidence="9">
    <location>
        <position position="11"/>
    </location>
</feature>
<dbReference type="AlphaFoldDB" id="A5EY01"/>
<evidence type="ECO:0000256" key="9">
    <source>
        <dbReference type="HAMAP-Rule" id="MF_00528"/>
    </source>
</evidence>
<accession>A5EY01</accession>
<proteinExistence type="inferred from homology"/>
<comment type="similarity">
    <text evidence="7 9">Belongs to the Maf family. YceF subfamily.</text>
</comment>
<comment type="caution">
    <text evidence="9">Lacks conserved residue(s) required for the propagation of feature annotation.</text>
</comment>
<evidence type="ECO:0000256" key="8">
    <source>
        <dbReference type="ARBA" id="ARBA00068163"/>
    </source>
</evidence>
<dbReference type="GO" id="GO:0009117">
    <property type="term" value="P:nucleotide metabolic process"/>
    <property type="evidence" value="ECO:0007669"/>
    <property type="project" value="UniProtKB-KW"/>
</dbReference>
<evidence type="ECO:0000313" key="11">
    <source>
        <dbReference type="Proteomes" id="UP000000248"/>
    </source>
</evidence>
<feature type="site" description="Important for substrate specificity" evidence="9">
    <location>
        <position position="150"/>
    </location>
</feature>
<dbReference type="SUPFAM" id="SSF52972">
    <property type="entry name" value="ITPase-like"/>
    <property type="match status" value="1"/>
</dbReference>
<dbReference type="InterPro" id="IPR029001">
    <property type="entry name" value="ITPase-like_fam"/>
</dbReference>
<protein>
    <recommendedName>
        <fullName evidence="8 9">7-methyl-GTP pyrophosphatase</fullName>
        <shortName evidence="9">m(7)GTP pyrophosphatase</shortName>
        <ecNumber evidence="9">3.6.1.-</ecNumber>
    </recommendedName>
</protein>
<dbReference type="GO" id="GO:0047429">
    <property type="term" value="F:nucleoside triphosphate diphosphatase activity"/>
    <property type="evidence" value="ECO:0007669"/>
    <property type="project" value="InterPro"/>
</dbReference>
<dbReference type="PANTHER" id="PTHR43213">
    <property type="entry name" value="BIFUNCTIONAL DTTP/UTP PYROPHOSPHATASE/METHYLTRANSFERASE PROTEIN-RELATED"/>
    <property type="match status" value="1"/>
</dbReference>
<dbReference type="PANTHER" id="PTHR43213:SF10">
    <property type="entry name" value="7-METHYL-GTP PYROPHOSPHATASE"/>
    <property type="match status" value="1"/>
</dbReference>
<evidence type="ECO:0000256" key="4">
    <source>
        <dbReference type="ARBA" id="ARBA00023080"/>
    </source>
</evidence>
<dbReference type="CDD" id="cd00555">
    <property type="entry name" value="Maf"/>
    <property type="match status" value="1"/>
</dbReference>
<evidence type="ECO:0000256" key="7">
    <source>
        <dbReference type="ARBA" id="ARBA00060749"/>
    </source>
</evidence>
<dbReference type="FunFam" id="3.90.950.10:FF:000005">
    <property type="entry name" value="7-methyl-GTP pyrophosphatase"/>
    <property type="match status" value="1"/>
</dbReference>
<dbReference type="eggNOG" id="COG0424">
    <property type="taxonomic scope" value="Bacteria"/>
</dbReference>
<evidence type="ECO:0000256" key="5">
    <source>
        <dbReference type="ARBA" id="ARBA00050213"/>
    </source>
</evidence>